<evidence type="ECO:0000313" key="6">
    <source>
        <dbReference type="Ensembl" id="ENSPREP00000017012.1"/>
    </source>
</evidence>
<dbReference type="Ensembl" id="ENSPRET00000017192.1">
    <property type="protein sequence ID" value="ENSPREP00000017012.1"/>
    <property type="gene ID" value="ENSPREG00000011499.1"/>
</dbReference>
<reference evidence="6" key="2">
    <citation type="submission" date="2025-08" db="UniProtKB">
        <authorList>
            <consortium name="Ensembl"/>
        </authorList>
    </citation>
    <scope>IDENTIFICATION</scope>
    <source>
        <strain evidence="6">Guanapo</strain>
    </source>
</reference>
<dbReference type="OMA" id="WILIYLE"/>
<dbReference type="Gene3D" id="1.10.1450.10">
    <property type="entry name" value="Tetraspanin"/>
    <property type="match status" value="1"/>
</dbReference>
<comment type="subcellular location">
    <subcellularLocation>
        <location evidence="1">Membrane</location>
        <topology evidence="1">Multi-pass membrane protein</topology>
    </subcellularLocation>
</comment>
<reference evidence="7" key="1">
    <citation type="submission" date="2013-11" db="EMBL/GenBank/DDBJ databases">
        <title>The genomic landscape of the Guanapo guppy.</title>
        <authorList>
            <person name="Kuenstner A."/>
            <person name="Dreyer C."/>
        </authorList>
    </citation>
    <scope>NUCLEOTIDE SEQUENCE</scope>
    <source>
        <strain evidence="7">Guanapo</strain>
    </source>
</reference>
<evidence type="ECO:0000256" key="2">
    <source>
        <dbReference type="ARBA" id="ARBA00022692"/>
    </source>
</evidence>
<name>A0A3P9P5B8_POERE</name>
<dbReference type="AlphaFoldDB" id="A0A3P9P5B8"/>
<keyword evidence="2 5" id="KW-0812">Transmembrane</keyword>
<dbReference type="Bgee" id="ENSPREG00000011499">
    <property type="expression patterns" value="Expressed in head and 1 other cell type or tissue"/>
</dbReference>
<keyword evidence="7" id="KW-1185">Reference proteome</keyword>
<proteinExistence type="predicted"/>
<dbReference type="GeneTree" id="ENSGT00940000174996"/>
<feature type="transmembrane region" description="Helical" evidence="5">
    <location>
        <begin position="37"/>
        <end position="56"/>
    </location>
</feature>
<evidence type="ECO:0000256" key="1">
    <source>
        <dbReference type="ARBA" id="ARBA00004141"/>
    </source>
</evidence>
<evidence type="ECO:0000256" key="4">
    <source>
        <dbReference type="ARBA" id="ARBA00023136"/>
    </source>
</evidence>
<feature type="transmembrane region" description="Helical" evidence="5">
    <location>
        <begin position="63"/>
        <end position="88"/>
    </location>
</feature>
<dbReference type="InterPro" id="IPR018499">
    <property type="entry name" value="Tetraspanin/Peripherin"/>
</dbReference>
<dbReference type="GO" id="GO:0016020">
    <property type="term" value="C:membrane"/>
    <property type="evidence" value="ECO:0007669"/>
    <property type="project" value="UniProtKB-SubCell"/>
</dbReference>
<evidence type="ECO:0000313" key="7">
    <source>
        <dbReference type="Proteomes" id="UP000242638"/>
    </source>
</evidence>
<accession>A0A3P9P5B8</accession>
<protein>
    <submittedName>
        <fullName evidence="6">Uncharacterized protein</fullName>
    </submittedName>
</protein>
<evidence type="ECO:0000256" key="5">
    <source>
        <dbReference type="SAM" id="Phobius"/>
    </source>
</evidence>
<organism evidence="6 7">
    <name type="scientific">Poecilia reticulata</name>
    <name type="common">Guppy</name>
    <name type="synonym">Acanthophacelus reticulatus</name>
    <dbReference type="NCBI Taxonomy" id="8081"/>
    <lineage>
        <taxon>Eukaryota</taxon>
        <taxon>Metazoa</taxon>
        <taxon>Chordata</taxon>
        <taxon>Craniata</taxon>
        <taxon>Vertebrata</taxon>
        <taxon>Euteleostomi</taxon>
        <taxon>Actinopterygii</taxon>
        <taxon>Neopterygii</taxon>
        <taxon>Teleostei</taxon>
        <taxon>Neoteleostei</taxon>
        <taxon>Acanthomorphata</taxon>
        <taxon>Ovalentaria</taxon>
        <taxon>Atherinomorphae</taxon>
        <taxon>Cyprinodontiformes</taxon>
        <taxon>Poeciliidae</taxon>
        <taxon>Poeciliinae</taxon>
        <taxon>Poecilia</taxon>
    </lineage>
</organism>
<reference evidence="6" key="3">
    <citation type="submission" date="2025-09" db="UniProtKB">
        <authorList>
            <consortium name="Ensembl"/>
        </authorList>
    </citation>
    <scope>IDENTIFICATION</scope>
    <source>
        <strain evidence="6">Guanapo</strain>
    </source>
</reference>
<keyword evidence="4 5" id="KW-0472">Membrane</keyword>
<dbReference type="Proteomes" id="UP000242638">
    <property type="component" value="Unassembled WGS sequence"/>
</dbReference>
<evidence type="ECO:0000256" key="3">
    <source>
        <dbReference type="ARBA" id="ARBA00022989"/>
    </source>
</evidence>
<feature type="transmembrane region" description="Helical" evidence="5">
    <location>
        <begin position="12"/>
        <end position="31"/>
    </location>
</feature>
<dbReference type="Pfam" id="PF00335">
    <property type="entry name" value="Tetraspanin"/>
    <property type="match status" value="1"/>
</dbReference>
<dbReference type="InterPro" id="IPR008952">
    <property type="entry name" value="Tetraspanin_EC2_sf"/>
</dbReference>
<sequence length="159" mass="18165">MGKVNVWLKRSYICTIGVIAVSVFYLLTFFFFLTICIIRLSGVSIFYFIIWILIYLECEKQWALIAFAVGMILGCLFFILIEISFPFMERELKNNYLSMLPLSNVSENNNIFFSLLSSQLHCCGITSLGDWENNIPESCKCDIDSSDDCVSVCLSQVLL</sequence>
<keyword evidence="3 5" id="KW-1133">Transmembrane helix</keyword>
<dbReference type="SUPFAM" id="SSF48652">
    <property type="entry name" value="Tetraspanin"/>
    <property type="match status" value="1"/>
</dbReference>